<protein>
    <submittedName>
        <fullName evidence="2">Uncharacterized protein</fullName>
    </submittedName>
</protein>
<keyword evidence="1" id="KW-1185">Reference proteome</keyword>
<name>A0A914LA58_MELIC</name>
<dbReference type="SUPFAM" id="SSF48371">
    <property type="entry name" value="ARM repeat"/>
    <property type="match status" value="1"/>
</dbReference>
<evidence type="ECO:0000313" key="1">
    <source>
        <dbReference type="Proteomes" id="UP000887563"/>
    </source>
</evidence>
<dbReference type="Proteomes" id="UP000887563">
    <property type="component" value="Unplaced"/>
</dbReference>
<accession>A0A914LA58</accession>
<evidence type="ECO:0000313" key="2">
    <source>
        <dbReference type="WBParaSite" id="Minc3s00354g10855"/>
    </source>
</evidence>
<dbReference type="InterPro" id="IPR016024">
    <property type="entry name" value="ARM-type_fold"/>
</dbReference>
<dbReference type="WBParaSite" id="Minc3s00354g10855">
    <property type="protein sequence ID" value="Minc3s00354g10855"/>
    <property type="gene ID" value="Minc3s00354g10855"/>
</dbReference>
<sequence length="242" mass="27871">MSDSRLSKLRELLESRNRILRSEAISMLTQYAPISCQQSIYSWDQLFDIVTQCFRSSLWECRVASAELLAALLFSADNAFYEKFEFLSKYKMKDYFDECATLIENLDLNQIISNYKMLVGFEEENDTSVDKNNSTDIQHKKKQRQLIDLHLDMNSATGVSSSTFITDDEIATLSEIKGADFTTTDSPIVSRRELYEEVINNECPFVDIFSDNFLKFGQQKIKDEPSLDDLSFTNISAINEQE</sequence>
<organism evidence="1 2">
    <name type="scientific">Meloidogyne incognita</name>
    <name type="common">Southern root-knot nematode worm</name>
    <name type="synonym">Oxyuris incognita</name>
    <dbReference type="NCBI Taxonomy" id="6306"/>
    <lineage>
        <taxon>Eukaryota</taxon>
        <taxon>Metazoa</taxon>
        <taxon>Ecdysozoa</taxon>
        <taxon>Nematoda</taxon>
        <taxon>Chromadorea</taxon>
        <taxon>Rhabditida</taxon>
        <taxon>Tylenchina</taxon>
        <taxon>Tylenchomorpha</taxon>
        <taxon>Tylenchoidea</taxon>
        <taxon>Meloidogynidae</taxon>
        <taxon>Meloidogyninae</taxon>
        <taxon>Meloidogyne</taxon>
        <taxon>Meloidogyne incognita group</taxon>
    </lineage>
</organism>
<dbReference type="AlphaFoldDB" id="A0A914LA58"/>
<reference evidence="2" key="1">
    <citation type="submission" date="2022-11" db="UniProtKB">
        <authorList>
            <consortium name="WormBaseParasite"/>
        </authorList>
    </citation>
    <scope>IDENTIFICATION</scope>
</reference>
<proteinExistence type="predicted"/>